<protein>
    <submittedName>
        <fullName evidence="1">Uncharacterized protein</fullName>
    </submittedName>
</protein>
<proteinExistence type="predicted"/>
<evidence type="ECO:0000313" key="1">
    <source>
        <dbReference type="EMBL" id="ASG63593.1"/>
    </source>
</evidence>
<sequence>MLSPSPQHFKFLAKAAGLNKAGLDAYDFITYLEWLLGHRGGSGGGSGDFNAAIYATSSTHAINGIPLKIEIVYLNGLKVLAQLNAMMIGTTQAFK</sequence>
<gene>
    <name evidence="1" type="ORF">CEW81_14595</name>
</gene>
<dbReference type="AlphaFoldDB" id="A0A248KIA4"/>
<name>A0A248KIA4_9ENTR</name>
<reference evidence="1 2" key="1">
    <citation type="submission" date="2017-06" db="EMBL/GenBank/DDBJ databases">
        <title>Origin of plasmid-mediated fosfomycin resistance gene fosA3.</title>
        <authorList>
            <person name="Ito R."/>
            <person name="Pacey M.P."/>
            <person name="Doi Y."/>
        </authorList>
    </citation>
    <scope>NUCLEOTIDE SEQUENCE [LARGE SCALE GENOMIC DNA]</scope>
    <source>
        <strain evidence="1 2">YDC799</strain>
    </source>
</reference>
<organism evidence="1 2">
    <name type="scientific">Kluyvera genomosp. 3</name>
    <dbReference type="NCBI Taxonomy" id="2774055"/>
    <lineage>
        <taxon>Bacteria</taxon>
        <taxon>Pseudomonadati</taxon>
        <taxon>Pseudomonadota</taxon>
        <taxon>Gammaproteobacteria</taxon>
        <taxon>Enterobacterales</taxon>
        <taxon>Enterobacteriaceae</taxon>
        <taxon>Kluyvera</taxon>
    </lineage>
</organism>
<evidence type="ECO:0000313" key="2">
    <source>
        <dbReference type="Proteomes" id="UP000197098"/>
    </source>
</evidence>
<dbReference type="Proteomes" id="UP000197098">
    <property type="component" value="Chromosome"/>
</dbReference>
<accession>A0A248KIA4</accession>
<dbReference type="EMBL" id="CP022114">
    <property type="protein sequence ID" value="ASG63593.1"/>
    <property type="molecule type" value="Genomic_DNA"/>
</dbReference>